<evidence type="ECO:0000256" key="1">
    <source>
        <dbReference type="SAM" id="SignalP"/>
    </source>
</evidence>
<dbReference type="AlphaFoldDB" id="A0A6A5R7K9"/>
<dbReference type="EMBL" id="ML979009">
    <property type="protein sequence ID" value="KAF1923158.1"/>
    <property type="molecule type" value="Genomic_DNA"/>
</dbReference>
<dbReference type="RefSeq" id="XP_033443411.1">
    <property type="nucleotide sequence ID" value="XM_033589386.1"/>
</dbReference>
<dbReference type="Proteomes" id="UP000800082">
    <property type="component" value="Unassembled WGS sequence"/>
</dbReference>
<sequence length="133" mass="14860">MQLIHSILFAVVATALPSTVQDSNQPQLIGSDGALTTSGHCHVGQHYCFNYIIDDLRVAKQDILHQYCDQRAAYDWQSCNTCKRVPVPLPNCWDGPGVWSSLFNCTGPKTFKWLEGYHDASVASAYSSERCYE</sequence>
<keyword evidence="1" id="KW-0732">Signal</keyword>
<keyword evidence="3" id="KW-1185">Reference proteome</keyword>
<evidence type="ECO:0000313" key="2">
    <source>
        <dbReference type="EMBL" id="KAF1923158.1"/>
    </source>
</evidence>
<dbReference type="OrthoDB" id="3754992at2759"/>
<feature type="chain" id="PRO_5025675211" evidence="1">
    <location>
        <begin position="16"/>
        <end position="133"/>
    </location>
</feature>
<organism evidence="2 3">
    <name type="scientific">Didymella exigua CBS 183.55</name>
    <dbReference type="NCBI Taxonomy" id="1150837"/>
    <lineage>
        <taxon>Eukaryota</taxon>
        <taxon>Fungi</taxon>
        <taxon>Dikarya</taxon>
        <taxon>Ascomycota</taxon>
        <taxon>Pezizomycotina</taxon>
        <taxon>Dothideomycetes</taxon>
        <taxon>Pleosporomycetidae</taxon>
        <taxon>Pleosporales</taxon>
        <taxon>Pleosporineae</taxon>
        <taxon>Didymellaceae</taxon>
        <taxon>Didymella</taxon>
    </lineage>
</organism>
<accession>A0A6A5R7K9</accession>
<dbReference type="GeneID" id="54347033"/>
<protein>
    <submittedName>
        <fullName evidence="2">Uncharacterized protein</fullName>
    </submittedName>
</protein>
<gene>
    <name evidence="2" type="ORF">M421DRAFT_332054</name>
</gene>
<reference evidence="2" key="1">
    <citation type="journal article" date="2020" name="Stud. Mycol.">
        <title>101 Dothideomycetes genomes: a test case for predicting lifestyles and emergence of pathogens.</title>
        <authorList>
            <person name="Haridas S."/>
            <person name="Albert R."/>
            <person name="Binder M."/>
            <person name="Bloem J."/>
            <person name="Labutti K."/>
            <person name="Salamov A."/>
            <person name="Andreopoulos B."/>
            <person name="Baker S."/>
            <person name="Barry K."/>
            <person name="Bills G."/>
            <person name="Bluhm B."/>
            <person name="Cannon C."/>
            <person name="Castanera R."/>
            <person name="Culley D."/>
            <person name="Daum C."/>
            <person name="Ezra D."/>
            <person name="Gonzalez J."/>
            <person name="Henrissat B."/>
            <person name="Kuo A."/>
            <person name="Liang C."/>
            <person name="Lipzen A."/>
            <person name="Lutzoni F."/>
            <person name="Magnuson J."/>
            <person name="Mondo S."/>
            <person name="Nolan M."/>
            <person name="Ohm R."/>
            <person name="Pangilinan J."/>
            <person name="Park H.-J."/>
            <person name="Ramirez L."/>
            <person name="Alfaro M."/>
            <person name="Sun H."/>
            <person name="Tritt A."/>
            <person name="Yoshinaga Y."/>
            <person name="Zwiers L.-H."/>
            <person name="Turgeon B."/>
            <person name="Goodwin S."/>
            <person name="Spatafora J."/>
            <person name="Crous P."/>
            <person name="Grigoriev I."/>
        </authorList>
    </citation>
    <scope>NUCLEOTIDE SEQUENCE</scope>
    <source>
        <strain evidence="2">CBS 183.55</strain>
    </source>
</reference>
<name>A0A6A5R7K9_9PLEO</name>
<feature type="signal peptide" evidence="1">
    <location>
        <begin position="1"/>
        <end position="15"/>
    </location>
</feature>
<proteinExistence type="predicted"/>
<evidence type="ECO:0000313" key="3">
    <source>
        <dbReference type="Proteomes" id="UP000800082"/>
    </source>
</evidence>